<reference evidence="2 3" key="1">
    <citation type="journal article" date="2006" name="J. Bacteriol.">
        <title>The genome sequence of the obligately chemolithoautotrophic, facultatively anaerobic bacterium Thiobacillus denitrificans.</title>
        <authorList>
            <person name="Beller H.R."/>
            <person name="Chain P.S."/>
            <person name="Letain T.E."/>
            <person name="Chakicherla A."/>
            <person name="Larimer F.W."/>
            <person name="Richardson P.M."/>
            <person name="Coleman M.A."/>
            <person name="Wood A.P."/>
            <person name="Kelly D.P."/>
        </authorList>
    </citation>
    <scope>NUCLEOTIDE SEQUENCE [LARGE SCALE GENOMIC DNA]</scope>
    <source>
        <strain evidence="2 3">ATCC 25259</strain>
    </source>
</reference>
<name>Q3SJJ5_THIDA</name>
<organism evidence="2 3">
    <name type="scientific">Thiobacillus denitrificans (strain ATCC 25259 / T1)</name>
    <dbReference type="NCBI Taxonomy" id="292415"/>
    <lineage>
        <taxon>Bacteria</taxon>
        <taxon>Pseudomonadati</taxon>
        <taxon>Pseudomonadota</taxon>
        <taxon>Betaproteobacteria</taxon>
        <taxon>Nitrosomonadales</taxon>
        <taxon>Thiobacillaceae</taxon>
        <taxon>Thiobacillus</taxon>
    </lineage>
</organism>
<evidence type="ECO:0000256" key="1">
    <source>
        <dbReference type="SAM" id="MobiDB-lite"/>
    </source>
</evidence>
<dbReference type="AlphaFoldDB" id="Q3SJJ5"/>
<dbReference type="RefSeq" id="WP_011311721.1">
    <property type="nucleotide sequence ID" value="NC_007404.1"/>
</dbReference>
<sequence length="79" mass="8470">MSNLEPKTKPDGGESASTAGFGRTDPRRFMAVASKPHAQLAGEMADEIKAVVYAYEQRIPLALAIGVLRIVEKEILDAA</sequence>
<feature type="region of interest" description="Disordered" evidence="1">
    <location>
        <begin position="1"/>
        <end position="23"/>
    </location>
</feature>
<keyword evidence="3" id="KW-1185">Reference proteome</keyword>
<evidence type="ECO:0000313" key="3">
    <source>
        <dbReference type="Proteomes" id="UP000008291"/>
    </source>
</evidence>
<gene>
    <name evidence="2" type="ordered locus">Tbd_1209</name>
</gene>
<dbReference type="Proteomes" id="UP000008291">
    <property type="component" value="Chromosome"/>
</dbReference>
<proteinExistence type="predicted"/>
<accession>Q3SJJ5</accession>
<protein>
    <submittedName>
        <fullName evidence="2">Uncharacterized protein</fullName>
    </submittedName>
</protein>
<feature type="compositionally biased region" description="Basic and acidic residues" evidence="1">
    <location>
        <begin position="1"/>
        <end position="12"/>
    </location>
</feature>
<dbReference type="EMBL" id="CP000116">
    <property type="protein sequence ID" value="AAZ97162.1"/>
    <property type="molecule type" value="Genomic_DNA"/>
</dbReference>
<evidence type="ECO:0000313" key="2">
    <source>
        <dbReference type="EMBL" id="AAZ97162.1"/>
    </source>
</evidence>
<dbReference type="KEGG" id="tbd:Tbd_1209"/>
<dbReference type="HOGENOM" id="CLU_2604941_0_0_4"/>